<keyword evidence="3" id="KW-1185">Reference proteome</keyword>
<feature type="non-terminal residue" evidence="1">
    <location>
        <position position="1"/>
    </location>
</feature>
<sequence>MWSLQARDRKRGEAFVGVRAFARQERVPSEFLQHIGEIIDVGEKVAETRAKTNKAASYIQKHF</sequence>
<dbReference type="EMBL" id="JABANO010022739">
    <property type="protein sequence ID" value="KAF4724691.1"/>
    <property type="molecule type" value="Genomic_DNA"/>
</dbReference>
<dbReference type="Proteomes" id="UP000553632">
    <property type="component" value="Unassembled WGS sequence"/>
</dbReference>
<comment type="caution">
    <text evidence="1">The sequence shown here is derived from an EMBL/GenBank/DDBJ whole genome shotgun (WGS) entry which is preliminary data.</text>
</comment>
<dbReference type="AlphaFoldDB" id="A0A7J6RWA8"/>
<accession>A0A7J6RWA8</accession>
<proteinExistence type="predicted"/>
<evidence type="ECO:0000313" key="4">
    <source>
        <dbReference type="Proteomes" id="UP000574390"/>
    </source>
</evidence>
<evidence type="ECO:0000313" key="1">
    <source>
        <dbReference type="EMBL" id="KAF4724691.1"/>
    </source>
</evidence>
<evidence type="ECO:0000313" key="3">
    <source>
        <dbReference type="Proteomes" id="UP000553632"/>
    </source>
</evidence>
<reference evidence="3 4" key="1">
    <citation type="submission" date="2020-04" db="EMBL/GenBank/DDBJ databases">
        <title>Perkinsus olseni comparative genomics.</title>
        <authorList>
            <person name="Bogema D.R."/>
        </authorList>
    </citation>
    <scope>NUCLEOTIDE SEQUENCE [LARGE SCALE GENOMIC DNA]</scope>
    <source>
        <strain evidence="2">ATCC PRA-205</strain>
        <strain evidence="1 3">ATCC PRA-207</strain>
    </source>
</reference>
<protein>
    <submittedName>
        <fullName evidence="1">Uncharacterized protein</fullName>
    </submittedName>
</protein>
<organism evidence="1 3">
    <name type="scientific">Perkinsus olseni</name>
    <name type="common">Perkinsus atlanticus</name>
    <dbReference type="NCBI Taxonomy" id="32597"/>
    <lineage>
        <taxon>Eukaryota</taxon>
        <taxon>Sar</taxon>
        <taxon>Alveolata</taxon>
        <taxon>Perkinsozoa</taxon>
        <taxon>Perkinsea</taxon>
        <taxon>Perkinsida</taxon>
        <taxon>Perkinsidae</taxon>
        <taxon>Perkinsus</taxon>
    </lineage>
</organism>
<dbReference type="EMBL" id="JABANM010004463">
    <property type="protein sequence ID" value="KAF4749210.1"/>
    <property type="molecule type" value="Genomic_DNA"/>
</dbReference>
<dbReference type="Proteomes" id="UP000574390">
    <property type="component" value="Unassembled WGS sequence"/>
</dbReference>
<evidence type="ECO:0000313" key="2">
    <source>
        <dbReference type="EMBL" id="KAF4749210.1"/>
    </source>
</evidence>
<gene>
    <name evidence="2" type="ORF">FOZ62_019360</name>
    <name evidence="1" type="ORF">FOZ63_021271</name>
</gene>
<name>A0A7J6RWA8_PEROL</name>